<dbReference type="PANTHER" id="PTHR45821:SF5">
    <property type="entry name" value="SNF2 DOMAIN-CONTAINING PROTEIN CLASSY 4"/>
    <property type="match status" value="1"/>
</dbReference>
<dbReference type="InterPro" id="IPR044567">
    <property type="entry name" value="CLSY/DRD1"/>
</dbReference>
<dbReference type="InterPro" id="IPR001650">
    <property type="entry name" value="Helicase_C-like"/>
</dbReference>
<dbReference type="InterPro" id="IPR049730">
    <property type="entry name" value="SNF2/RAD54-like_C"/>
</dbReference>
<evidence type="ECO:0000256" key="6">
    <source>
        <dbReference type="ARBA" id="ARBA00023242"/>
    </source>
</evidence>
<keyword evidence="9" id="KW-1185">Reference proteome</keyword>
<reference evidence="8 9" key="1">
    <citation type="submission" date="2024-11" db="EMBL/GenBank/DDBJ databases">
        <title>A near-complete genome assembly of Cinchona calisaya.</title>
        <authorList>
            <person name="Lian D.C."/>
            <person name="Zhao X.W."/>
            <person name="Wei L."/>
        </authorList>
    </citation>
    <scope>NUCLEOTIDE SEQUENCE [LARGE SCALE GENOMIC DNA]</scope>
    <source>
        <tissue evidence="8">Nenye</tissue>
    </source>
</reference>
<keyword evidence="3" id="KW-0378">Hydrolase</keyword>
<comment type="caution">
    <text evidence="8">The sequence shown here is derived from an EMBL/GenBank/DDBJ whole genome shotgun (WGS) entry which is preliminary data.</text>
</comment>
<keyword evidence="2" id="KW-0547">Nucleotide-binding</keyword>
<accession>A0ABD2YDH6</accession>
<sequence length="142" mass="16256">MNHLDRTNLMSLISVHPSLAAEKDFFVNKTALMELESNPDAGVKVKFVMELICSSMLLHEKVLVFCEYIPPLRFIMKQLEHKFSWMEGKEMLYMDGKRDVKDRQSSISSFNNPRREAKVLLASTRACAKGINLARASRICFA</sequence>
<dbReference type="EMBL" id="JBJUIK010000014">
    <property type="protein sequence ID" value="KAL3504174.1"/>
    <property type="molecule type" value="Genomic_DNA"/>
</dbReference>
<dbReference type="InterPro" id="IPR027417">
    <property type="entry name" value="P-loop_NTPase"/>
</dbReference>
<evidence type="ECO:0000256" key="1">
    <source>
        <dbReference type="ARBA" id="ARBA00004123"/>
    </source>
</evidence>
<evidence type="ECO:0000256" key="4">
    <source>
        <dbReference type="ARBA" id="ARBA00022806"/>
    </source>
</evidence>
<proteinExistence type="predicted"/>
<dbReference type="Pfam" id="PF00271">
    <property type="entry name" value="Helicase_C"/>
    <property type="match status" value="1"/>
</dbReference>
<protein>
    <recommendedName>
        <fullName evidence="7">Helicase C-terminal domain-containing protein</fullName>
    </recommendedName>
</protein>
<evidence type="ECO:0000259" key="7">
    <source>
        <dbReference type="Pfam" id="PF00271"/>
    </source>
</evidence>
<dbReference type="CDD" id="cd18793">
    <property type="entry name" value="SF2_C_SNF"/>
    <property type="match status" value="1"/>
</dbReference>
<evidence type="ECO:0000256" key="3">
    <source>
        <dbReference type="ARBA" id="ARBA00022801"/>
    </source>
</evidence>
<evidence type="ECO:0000256" key="2">
    <source>
        <dbReference type="ARBA" id="ARBA00022741"/>
    </source>
</evidence>
<dbReference type="AlphaFoldDB" id="A0ABD2YDH6"/>
<evidence type="ECO:0000313" key="8">
    <source>
        <dbReference type="EMBL" id="KAL3504174.1"/>
    </source>
</evidence>
<dbReference type="GO" id="GO:0016787">
    <property type="term" value="F:hydrolase activity"/>
    <property type="evidence" value="ECO:0007669"/>
    <property type="project" value="UniProtKB-KW"/>
</dbReference>
<comment type="subcellular location">
    <subcellularLocation>
        <location evidence="1">Nucleus</location>
    </subcellularLocation>
</comment>
<name>A0ABD2YDH6_9GENT</name>
<dbReference type="SUPFAM" id="SSF52540">
    <property type="entry name" value="P-loop containing nucleoside triphosphate hydrolases"/>
    <property type="match status" value="1"/>
</dbReference>
<dbReference type="PANTHER" id="PTHR45821">
    <property type="entry name" value="SNF2 DOMAIN-CONTAINING PROTEIN CLASSY 2-RELATED"/>
    <property type="match status" value="1"/>
</dbReference>
<keyword evidence="5" id="KW-0067">ATP-binding</keyword>
<keyword evidence="4" id="KW-0347">Helicase</keyword>
<dbReference type="GO" id="GO:0004386">
    <property type="term" value="F:helicase activity"/>
    <property type="evidence" value="ECO:0007669"/>
    <property type="project" value="UniProtKB-KW"/>
</dbReference>
<dbReference type="Gene3D" id="3.40.50.300">
    <property type="entry name" value="P-loop containing nucleotide triphosphate hydrolases"/>
    <property type="match status" value="1"/>
</dbReference>
<keyword evidence="6" id="KW-0539">Nucleus</keyword>
<evidence type="ECO:0000256" key="5">
    <source>
        <dbReference type="ARBA" id="ARBA00022840"/>
    </source>
</evidence>
<dbReference type="GO" id="GO:0005524">
    <property type="term" value="F:ATP binding"/>
    <property type="evidence" value="ECO:0007669"/>
    <property type="project" value="UniProtKB-KW"/>
</dbReference>
<feature type="domain" description="Helicase C-terminal" evidence="7">
    <location>
        <begin position="44"/>
        <end position="139"/>
    </location>
</feature>
<evidence type="ECO:0000313" key="9">
    <source>
        <dbReference type="Proteomes" id="UP001630127"/>
    </source>
</evidence>
<organism evidence="8 9">
    <name type="scientific">Cinchona calisaya</name>
    <dbReference type="NCBI Taxonomy" id="153742"/>
    <lineage>
        <taxon>Eukaryota</taxon>
        <taxon>Viridiplantae</taxon>
        <taxon>Streptophyta</taxon>
        <taxon>Embryophyta</taxon>
        <taxon>Tracheophyta</taxon>
        <taxon>Spermatophyta</taxon>
        <taxon>Magnoliopsida</taxon>
        <taxon>eudicotyledons</taxon>
        <taxon>Gunneridae</taxon>
        <taxon>Pentapetalae</taxon>
        <taxon>asterids</taxon>
        <taxon>lamiids</taxon>
        <taxon>Gentianales</taxon>
        <taxon>Rubiaceae</taxon>
        <taxon>Cinchonoideae</taxon>
        <taxon>Cinchoneae</taxon>
        <taxon>Cinchona</taxon>
    </lineage>
</organism>
<dbReference type="GO" id="GO:0005634">
    <property type="term" value="C:nucleus"/>
    <property type="evidence" value="ECO:0007669"/>
    <property type="project" value="UniProtKB-SubCell"/>
</dbReference>
<gene>
    <name evidence="8" type="ORF">ACH5RR_034015</name>
</gene>
<dbReference type="Proteomes" id="UP001630127">
    <property type="component" value="Unassembled WGS sequence"/>
</dbReference>